<keyword evidence="11" id="KW-1185">Reference proteome</keyword>
<evidence type="ECO:0000256" key="4">
    <source>
        <dbReference type="ARBA" id="ARBA00023004"/>
    </source>
</evidence>
<evidence type="ECO:0000256" key="7">
    <source>
        <dbReference type="HAMAP-Rule" id="MF_00159"/>
    </source>
</evidence>
<feature type="binding site" evidence="7">
    <location>
        <position position="277"/>
    </location>
    <ligand>
        <name>[4Fe-4S] cluster</name>
        <dbReference type="ChEBI" id="CHEBI:49883"/>
    </ligand>
</feature>
<evidence type="ECO:0000313" key="11">
    <source>
        <dbReference type="Proteomes" id="UP000521379"/>
    </source>
</evidence>
<dbReference type="PANTHER" id="PTHR30454:SF0">
    <property type="entry name" value="4-HYDROXY-3-METHYLBUT-2-EN-1-YL DIPHOSPHATE SYNTHASE (FERREDOXIN), CHLOROPLASTIC"/>
    <property type="match status" value="1"/>
</dbReference>
<sequence>MPAAPQPVLSPRRRTRQIRVGSVGVGSDSPVSVQSMTTTPTTDINSTLQQIAELNAAGCDIVRVACPSQDDADALPIIAMKSPIPVIADIHFQPKYVFAAIDAGCAGVRVNPGNIRKFDDQVGDIAKAAKDAGVSIRIGVNAGSLDRRLMEKYGKATPEALMESAKWEASLFEEHDFHDFKISVKHNDPVTMVRAYQLLAAEGDWPLHLGVTEAGPAFQGTIKSATAFGALLSQGIGDTIRVSLSAPPVEEVKVGSQILQSLGLRPKKLEIVSCPSCGRAQVDVYKLADDVTEGLKDLTVPLRVAVMGCVVNGPGEAREADLGVASGNGKGQIFVKGEVIRTVAEDQIVETLIAEANRIAEEMDAEGAEETGAPSVTVAG</sequence>
<dbReference type="InterPro" id="IPR058579">
    <property type="entry name" value="IspG_C"/>
</dbReference>
<dbReference type="PIRSF" id="PIRSF004640">
    <property type="entry name" value="IspG"/>
    <property type="match status" value="1"/>
</dbReference>
<evidence type="ECO:0000256" key="3">
    <source>
        <dbReference type="ARBA" id="ARBA00023002"/>
    </source>
</evidence>
<keyword evidence="4 7" id="KW-0408">Iron</keyword>
<dbReference type="GO" id="GO:0019288">
    <property type="term" value="P:isopentenyl diphosphate biosynthetic process, methylerythritol 4-phosphate pathway"/>
    <property type="evidence" value="ECO:0007669"/>
    <property type="project" value="UniProtKB-UniRule"/>
</dbReference>
<dbReference type="InterPro" id="IPR004588">
    <property type="entry name" value="IspG_bac-typ"/>
</dbReference>
<dbReference type="GO" id="GO:0141197">
    <property type="term" value="F:4-hydroxy-3-methylbut-2-enyl-diphosphate synthase activity (flavodoxin)"/>
    <property type="evidence" value="ECO:0007669"/>
    <property type="project" value="UniProtKB-EC"/>
</dbReference>
<keyword evidence="3 7" id="KW-0560">Oxidoreductase</keyword>
<evidence type="ECO:0000259" key="8">
    <source>
        <dbReference type="Pfam" id="PF04551"/>
    </source>
</evidence>
<comment type="catalytic activity">
    <reaction evidence="7">
        <text>(2E)-4-hydroxy-3-methylbut-2-enyl diphosphate + oxidized [flavodoxin] + H2O + 2 H(+) = 2-C-methyl-D-erythritol 2,4-cyclic diphosphate + reduced [flavodoxin]</text>
        <dbReference type="Rhea" id="RHEA:43604"/>
        <dbReference type="Rhea" id="RHEA-COMP:10622"/>
        <dbReference type="Rhea" id="RHEA-COMP:10623"/>
        <dbReference type="ChEBI" id="CHEBI:15377"/>
        <dbReference type="ChEBI" id="CHEBI:15378"/>
        <dbReference type="ChEBI" id="CHEBI:57618"/>
        <dbReference type="ChEBI" id="CHEBI:58210"/>
        <dbReference type="ChEBI" id="CHEBI:58483"/>
        <dbReference type="ChEBI" id="CHEBI:128753"/>
        <dbReference type="EC" id="1.17.7.3"/>
    </reaction>
</comment>
<comment type="cofactor">
    <cofactor evidence="7">
        <name>[4Fe-4S] cluster</name>
        <dbReference type="ChEBI" id="CHEBI:49883"/>
    </cofactor>
    <text evidence="7">Binds 1 [4Fe-4S] cluster.</text>
</comment>
<evidence type="ECO:0000256" key="5">
    <source>
        <dbReference type="ARBA" id="ARBA00023014"/>
    </source>
</evidence>
<reference evidence="10 11" key="1">
    <citation type="submission" date="2020-02" db="EMBL/GenBank/DDBJ databases">
        <authorList>
            <person name="Sun Q."/>
        </authorList>
    </citation>
    <scope>NUCLEOTIDE SEQUENCE [LARGE SCALE GENOMIC DNA]</scope>
    <source>
        <strain evidence="10 11">YIM 13062</strain>
    </source>
</reference>
<dbReference type="NCBIfam" id="NF001540">
    <property type="entry name" value="PRK00366.1"/>
    <property type="match status" value="1"/>
</dbReference>
<dbReference type="GO" id="GO:0016114">
    <property type="term" value="P:terpenoid biosynthetic process"/>
    <property type="evidence" value="ECO:0007669"/>
    <property type="project" value="InterPro"/>
</dbReference>
<dbReference type="GO" id="GO:0051539">
    <property type="term" value="F:4 iron, 4 sulfur cluster binding"/>
    <property type="evidence" value="ECO:0007669"/>
    <property type="project" value="UniProtKB-UniRule"/>
</dbReference>
<dbReference type="SUPFAM" id="SSF56014">
    <property type="entry name" value="Nitrite and sulphite reductase 4Fe-4S domain-like"/>
    <property type="match status" value="1"/>
</dbReference>
<keyword evidence="2 7" id="KW-0479">Metal-binding</keyword>
<dbReference type="InterPro" id="IPR011005">
    <property type="entry name" value="Dihydropteroate_synth-like_sf"/>
</dbReference>
<dbReference type="NCBIfam" id="TIGR00612">
    <property type="entry name" value="ispG_gcpE"/>
    <property type="match status" value="1"/>
</dbReference>
<dbReference type="GO" id="GO:0046429">
    <property type="term" value="F:4-hydroxy-3-methylbut-2-en-1-yl diphosphate synthase activity (ferredoxin)"/>
    <property type="evidence" value="ECO:0007669"/>
    <property type="project" value="UniProtKB-UniRule"/>
</dbReference>
<keyword evidence="5 7" id="KW-0411">Iron-sulfur</keyword>
<comment type="caution">
    <text evidence="10">The sequence shown here is derived from an EMBL/GenBank/DDBJ whole genome shotgun (WGS) entry which is preliminary data.</text>
</comment>
<dbReference type="InterPro" id="IPR058578">
    <property type="entry name" value="IspG_TIM"/>
</dbReference>
<name>A0A846TVK9_9MICC</name>
<feature type="binding site" evidence="7">
    <location>
        <position position="274"/>
    </location>
    <ligand>
        <name>[4Fe-4S] cluster</name>
        <dbReference type="ChEBI" id="CHEBI:49883"/>
    </ligand>
</feature>
<keyword evidence="1 7" id="KW-0004">4Fe-4S</keyword>
<feature type="binding site" evidence="7">
    <location>
        <position position="309"/>
    </location>
    <ligand>
        <name>[4Fe-4S] cluster</name>
        <dbReference type="ChEBI" id="CHEBI:49883"/>
    </ligand>
</feature>
<evidence type="ECO:0000259" key="9">
    <source>
        <dbReference type="Pfam" id="PF26540"/>
    </source>
</evidence>
<comment type="pathway">
    <text evidence="7">Isoprenoid biosynthesis; isopentenyl diphosphate biosynthesis via DXP pathway; isopentenyl diphosphate from 1-deoxy-D-xylulose 5-phosphate: step 5/6.</text>
</comment>
<evidence type="ECO:0000256" key="6">
    <source>
        <dbReference type="ARBA" id="ARBA00023229"/>
    </source>
</evidence>
<dbReference type="SUPFAM" id="SSF51717">
    <property type="entry name" value="Dihydropteroate synthetase-like"/>
    <property type="match status" value="1"/>
</dbReference>
<dbReference type="Proteomes" id="UP000521379">
    <property type="component" value="Unassembled WGS sequence"/>
</dbReference>
<feature type="binding site" evidence="7">
    <location>
        <position position="316"/>
    </location>
    <ligand>
        <name>[4Fe-4S] cluster</name>
        <dbReference type="ChEBI" id="CHEBI:49883"/>
    </ligand>
</feature>
<evidence type="ECO:0000313" key="10">
    <source>
        <dbReference type="EMBL" id="NKE09744.1"/>
    </source>
</evidence>
<organism evidence="10 11">
    <name type="scientific">Kocuria subflava</name>
    <dbReference type="NCBI Taxonomy" id="1736139"/>
    <lineage>
        <taxon>Bacteria</taxon>
        <taxon>Bacillati</taxon>
        <taxon>Actinomycetota</taxon>
        <taxon>Actinomycetes</taxon>
        <taxon>Micrococcales</taxon>
        <taxon>Micrococcaceae</taxon>
        <taxon>Kocuria</taxon>
    </lineage>
</organism>
<comment type="similarity">
    <text evidence="7">Belongs to the IspG family.</text>
</comment>
<protein>
    <recommendedName>
        <fullName evidence="7">4-hydroxy-3-methylbut-2-en-1-yl diphosphate synthase (flavodoxin)</fullName>
        <ecNumber evidence="7">1.17.7.3</ecNumber>
    </recommendedName>
    <alternativeName>
        <fullName evidence="7">1-hydroxy-2-methyl-2-(E)-butenyl 4-diphosphate synthase</fullName>
    </alternativeName>
</protein>
<dbReference type="Pfam" id="PF26540">
    <property type="entry name" value="GcpE_C"/>
    <property type="match status" value="1"/>
</dbReference>
<dbReference type="Pfam" id="PF04551">
    <property type="entry name" value="GcpE"/>
    <property type="match status" value="1"/>
</dbReference>
<dbReference type="InterPro" id="IPR045854">
    <property type="entry name" value="NO2/SO3_Rdtase_4Fe4S_sf"/>
</dbReference>
<evidence type="ECO:0000256" key="2">
    <source>
        <dbReference type="ARBA" id="ARBA00022723"/>
    </source>
</evidence>
<gene>
    <name evidence="7 10" type="primary">ispG</name>
    <name evidence="10" type="synonym">gcpE</name>
    <name evidence="10" type="ORF">GTW58_07295</name>
</gene>
<dbReference type="FunFam" id="3.20.20.20:FF:000001">
    <property type="entry name" value="4-hydroxy-3-methylbut-2-en-1-yl diphosphate synthase (flavodoxin)"/>
    <property type="match status" value="1"/>
</dbReference>
<evidence type="ECO:0000256" key="1">
    <source>
        <dbReference type="ARBA" id="ARBA00022485"/>
    </source>
</evidence>
<dbReference type="HAMAP" id="MF_00159">
    <property type="entry name" value="IspG"/>
    <property type="match status" value="1"/>
</dbReference>
<dbReference type="EMBL" id="JAAVUN010000011">
    <property type="protein sequence ID" value="NKE09744.1"/>
    <property type="molecule type" value="Genomic_DNA"/>
</dbReference>
<dbReference type="InterPro" id="IPR016425">
    <property type="entry name" value="IspG_bac"/>
</dbReference>
<dbReference type="UniPathway" id="UPA00056">
    <property type="reaction ID" value="UER00096"/>
</dbReference>
<dbReference type="AlphaFoldDB" id="A0A846TVK9"/>
<dbReference type="Gene3D" id="3.20.20.20">
    <property type="entry name" value="Dihydropteroate synthase-like"/>
    <property type="match status" value="1"/>
</dbReference>
<dbReference type="EC" id="1.17.7.3" evidence="7"/>
<proteinExistence type="inferred from homology"/>
<dbReference type="PANTHER" id="PTHR30454">
    <property type="entry name" value="4-HYDROXY-3-METHYLBUT-2-EN-1-YL DIPHOSPHATE SYNTHASE"/>
    <property type="match status" value="1"/>
</dbReference>
<dbReference type="Gene3D" id="3.30.413.10">
    <property type="entry name" value="Sulfite Reductase Hemoprotein, domain 1"/>
    <property type="match status" value="1"/>
</dbReference>
<comment type="function">
    <text evidence="7">Converts 2C-methyl-D-erythritol 2,4-cyclodiphosphate (ME-2,4cPP) into 1-hydroxy-2-methyl-2-(E)-butenyl 4-diphosphate.</text>
</comment>
<accession>A0A846TVK9</accession>
<dbReference type="GO" id="GO:0005506">
    <property type="term" value="F:iron ion binding"/>
    <property type="evidence" value="ECO:0007669"/>
    <property type="project" value="InterPro"/>
</dbReference>
<feature type="domain" description="IspG TIM-barrel" evidence="8">
    <location>
        <begin position="15"/>
        <end position="255"/>
    </location>
</feature>
<keyword evidence="6 7" id="KW-0414">Isoprene biosynthesis</keyword>
<feature type="domain" description="IspG C-terminal" evidence="9">
    <location>
        <begin position="270"/>
        <end position="356"/>
    </location>
</feature>